<dbReference type="OrthoDB" id="9872774at2"/>
<dbReference type="Proteomes" id="UP000287361">
    <property type="component" value="Unassembled WGS sequence"/>
</dbReference>
<keyword evidence="2" id="KW-1185">Reference proteome</keyword>
<protein>
    <submittedName>
        <fullName evidence="1">Uncharacterized protein</fullName>
    </submittedName>
</protein>
<dbReference type="EMBL" id="BHVZ01000005">
    <property type="protein sequence ID" value="GCB30041.1"/>
    <property type="molecule type" value="Genomic_DNA"/>
</dbReference>
<reference evidence="1 2" key="1">
    <citation type="submission" date="2018-10" db="EMBL/GenBank/DDBJ databases">
        <title>Draft Genome Sequence of Anaerotignum sp. KCTC 15736.</title>
        <authorList>
            <person name="Choi S.H."/>
            <person name="Kim J.S."/>
            <person name="Kang S.W."/>
            <person name="Lee J.S."/>
            <person name="Park S.H."/>
        </authorList>
    </citation>
    <scope>NUCLEOTIDE SEQUENCE [LARGE SCALE GENOMIC DNA]</scope>
    <source>
        <strain evidence="1 2">KCTC 15736</strain>
    </source>
</reference>
<comment type="caution">
    <text evidence="1">The sequence shown here is derived from an EMBL/GenBank/DDBJ whole genome shotgun (WGS) entry which is preliminary data.</text>
</comment>
<evidence type="ECO:0000313" key="2">
    <source>
        <dbReference type="Proteomes" id="UP000287361"/>
    </source>
</evidence>
<name>A0A401LEN6_9FIRM</name>
<evidence type="ECO:0000313" key="1">
    <source>
        <dbReference type="EMBL" id="GCB30041.1"/>
    </source>
</evidence>
<dbReference type="AlphaFoldDB" id="A0A401LEN6"/>
<accession>A0A401LEN6</accession>
<organism evidence="1 2">
    <name type="scientific">Anaerotignum faecicola</name>
    <dbReference type="NCBI Taxonomy" id="2358141"/>
    <lineage>
        <taxon>Bacteria</taxon>
        <taxon>Bacillati</taxon>
        <taxon>Bacillota</taxon>
        <taxon>Clostridia</taxon>
        <taxon>Lachnospirales</taxon>
        <taxon>Anaerotignaceae</taxon>
        <taxon>Anaerotignum</taxon>
    </lineage>
</organism>
<gene>
    <name evidence="1" type="ORF">KGMB03357_17020</name>
</gene>
<proteinExistence type="predicted"/>
<sequence>MNENNANLCEMEQEIFQIKDKYKPYFELEKENRRLKIERLEMLHTAEKFLFALIAALLVDLLNKMIF</sequence>